<sequence length="76" mass="8768">MRSSQMEKYVLASVLYYTVATVGFMLTISIGMLGALWGLLALFGYLELVISLNIWRRKRHPRSVHQIELAKQRLDN</sequence>
<gene>
    <name evidence="2" type="ORF">MESS2_760118</name>
</gene>
<dbReference type="EMBL" id="CAUM01000146">
    <property type="protein sequence ID" value="CCV08596.1"/>
    <property type="molecule type" value="Genomic_DNA"/>
</dbReference>
<keyword evidence="1" id="KW-1133">Transmembrane helix</keyword>
<evidence type="ECO:0000256" key="1">
    <source>
        <dbReference type="SAM" id="Phobius"/>
    </source>
</evidence>
<accession>M5F9K0</accession>
<name>M5F9K0_9HYPH</name>
<evidence type="ECO:0000313" key="3">
    <source>
        <dbReference type="Proteomes" id="UP000012062"/>
    </source>
</evidence>
<organism evidence="2 3">
    <name type="scientific">Mesorhizobium metallidurans STM 2683</name>
    <dbReference type="NCBI Taxonomy" id="1297569"/>
    <lineage>
        <taxon>Bacteria</taxon>
        <taxon>Pseudomonadati</taxon>
        <taxon>Pseudomonadota</taxon>
        <taxon>Alphaproteobacteria</taxon>
        <taxon>Hyphomicrobiales</taxon>
        <taxon>Phyllobacteriaceae</taxon>
        <taxon>Mesorhizobium</taxon>
    </lineage>
</organism>
<evidence type="ECO:0000313" key="2">
    <source>
        <dbReference type="EMBL" id="CCV08596.1"/>
    </source>
</evidence>
<dbReference type="Proteomes" id="UP000012062">
    <property type="component" value="Unassembled WGS sequence"/>
</dbReference>
<comment type="caution">
    <text evidence="2">The sequence shown here is derived from an EMBL/GenBank/DDBJ whole genome shotgun (WGS) entry which is preliminary data.</text>
</comment>
<reference evidence="2 3" key="1">
    <citation type="submission" date="2013-02" db="EMBL/GenBank/DDBJ databases">
        <authorList>
            <person name="Genoscope - CEA"/>
        </authorList>
    </citation>
    <scope>NUCLEOTIDE SEQUENCE [LARGE SCALE GENOMIC DNA]</scope>
    <source>
        <strain evidence="2 3">STM 2683</strain>
    </source>
</reference>
<dbReference type="AlphaFoldDB" id="M5F9K0"/>
<keyword evidence="1" id="KW-0812">Transmembrane</keyword>
<keyword evidence="3" id="KW-1185">Reference proteome</keyword>
<feature type="transmembrane region" description="Helical" evidence="1">
    <location>
        <begin position="36"/>
        <end position="55"/>
    </location>
</feature>
<protein>
    <submittedName>
        <fullName evidence="2">Uncharacterized protein</fullName>
    </submittedName>
</protein>
<feature type="transmembrane region" description="Helical" evidence="1">
    <location>
        <begin position="9"/>
        <end position="30"/>
    </location>
</feature>
<proteinExistence type="predicted"/>
<keyword evidence="1" id="KW-0472">Membrane</keyword>